<dbReference type="EMBL" id="AP026867">
    <property type="protein sequence ID" value="BDS15520.1"/>
    <property type="molecule type" value="Genomic_DNA"/>
</dbReference>
<gene>
    <name evidence="1" type="ORF">AsAng_0063040</name>
</gene>
<organism evidence="1 2">
    <name type="scientific">Aureispira anguillae</name>
    <dbReference type="NCBI Taxonomy" id="2864201"/>
    <lineage>
        <taxon>Bacteria</taxon>
        <taxon>Pseudomonadati</taxon>
        <taxon>Bacteroidota</taxon>
        <taxon>Saprospiria</taxon>
        <taxon>Saprospirales</taxon>
        <taxon>Saprospiraceae</taxon>
        <taxon>Aureispira</taxon>
    </lineage>
</organism>
<proteinExistence type="predicted"/>
<accession>A0A916DX93</accession>
<name>A0A916DX93_9BACT</name>
<dbReference type="Proteomes" id="UP001060919">
    <property type="component" value="Chromosome"/>
</dbReference>
<protein>
    <submittedName>
        <fullName evidence="1">Uncharacterized protein</fullName>
    </submittedName>
</protein>
<evidence type="ECO:0000313" key="2">
    <source>
        <dbReference type="Proteomes" id="UP001060919"/>
    </source>
</evidence>
<dbReference type="KEGG" id="aup:AsAng_0063040"/>
<keyword evidence="2" id="KW-1185">Reference proteome</keyword>
<reference evidence="1" key="1">
    <citation type="submission" date="2022-09" db="EMBL/GenBank/DDBJ databases">
        <title>Aureispira anguillicida sp. nov., isolated from Leptocephalus of Japanese eel Anguilla japonica.</title>
        <authorList>
            <person name="Yuasa K."/>
            <person name="Mekata T."/>
            <person name="Ikunari K."/>
        </authorList>
    </citation>
    <scope>NUCLEOTIDE SEQUENCE</scope>
    <source>
        <strain evidence="1">EL160426</strain>
    </source>
</reference>
<sequence>MIINRIQDVFLLFCKKKQKINGVLTKRCSIKMSIFGY</sequence>
<evidence type="ECO:0000313" key="1">
    <source>
        <dbReference type="EMBL" id="BDS15520.1"/>
    </source>
</evidence>
<dbReference type="AlphaFoldDB" id="A0A916DX93"/>